<dbReference type="SMART" id="SM01134">
    <property type="entry name" value="DeoRC"/>
    <property type="match status" value="1"/>
</dbReference>
<keyword evidence="3" id="KW-0805">Transcription regulation</keyword>
<protein>
    <recommendedName>
        <fullName evidence="1">Lactose phosphotransferase system repressor</fullName>
    </recommendedName>
</protein>
<dbReference type="GO" id="GO:0003700">
    <property type="term" value="F:DNA-binding transcription factor activity"/>
    <property type="evidence" value="ECO:0007669"/>
    <property type="project" value="InterPro"/>
</dbReference>
<dbReference type="PANTHER" id="PTHR30363">
    <property type="entry name" value="HTH-TYPE TRANSCRIPTIONAL REGULATOR SRLR-RELATED"/>
    <property type="match status" value="1"/>
</dbReference>
<dbReference type="Proteomes" id="UP000295411">
    <property type="component" value="Unassembled WGS sequence"/>
</dbReference>
<dbReference type="InterPro" id="IPR037171">
    <property type="entry name" value="NagB/RpiA_transferase-like"/>
</dbReference>
<sequence>MFAEERHRQISTLVRTDGRVSVTDLSERFSITAETVRRDLALLEKDGVLRRVHGGAVARDSASTRESSIESRQSQYRAEKQRIAKAALDMVPSTGSVILDAGTTTGALAALLAAESRTGLTVITHSVPIAHLISGSSVHLELIGGRVRALTSAGVGSSAVAAFSRLRADVAFIGANGVAEHFGLSTPDTDEAAVKTAIVRSARRVVLLADSSKFGEESLVSFASLEEIDAVVTDSTPGGALAAALARAQVEVVSA</sequence>
<evidence type="ECO:0000256" key="2">
    <source>
        <dbReference type="ARBA" id="ARBA00022491"/>
    </source>
</evidence>
<dbReference type="InterPro" id="IPR036388">
    <property type="entry name" value="WH-like_DNA-bd_sf"/>
</dbReference>
<dbReference type="EMBL" id="SMTK01000004">
    <property type="protein sequence ID" value="TDK24720.1"/>
    <property type="molecule type" value="Genomic_DNA"/>
</dbReference>
<dbReference type="AlphaFoldDB" id="A0A4R5TUJ5"/>
<keyword evidence="5" id="KW-0804">Transcription</keyword>
<dbReference type="InterPro" id="IPR018356">
    <property type="entry name" value="Tscrpt_reg_HTH_DeoR_CS"/>
</dbReference>
<dbReference type="InterPro" id="IPR001034">
    <property type="entry name" value="DeoR_HTH"/>
</dbReference>
<evidence type="ECO:0000313" key="8">
    <source>
        <dbReference type="EMBL" id="TDK24720.1"/>
    </source>
</evidence>
<dbReference type="Pfam" id="PF08220">
    <property type="entry name" value="HTH_DeoR"/>
    <property type="match status" value="1"/>
</dbReference>
<comment type="function">
    <text evidence="6">Repressor of the lactose catabolism operon. Galactose-6-phosphate is the inducer.</text>
</comment>
<evidence type="ECO:0000256" key="6">
    <source>
        <dbReference type="ARBA" id="ARBA00024937"/>
    </source>
</evidence>
<evidence type="ECO:0000256" key="5">
    <source>
        <dbReference type="ARBA" id="ARBA00023163"/>
    </source>
</evidence>
<dbReference type="Gene3D" id="1.10.10.10">
    <property type="entry name" value="Winged helix-like DNA-binding domain superfamily/Winged helix DNA-binding domain"/>
    <property type="match status" value="1"/>
</dbReference>
<evidence type="ECO:0000256" key="4">
    <source>
        <dbReference type="ARBA" id="ARBA00023125"/>
    </source>
</evidence>
<dbReference type="PRINTS" id="PR00037">
    <property type="entry name" value="HTHLACR"/>
</dbReference>
<name>A0A4R5TUJ5_9MICC</name>
<dbReference type="Pfam" id="PF00455">
    <property type="entry name" value="DeoRC"/>
    <property type="match status" value="1"/>
</dbReference>
<comment type="caution">
    <text evidence="8">The sequence shown here is derived from an EMBL/GenBank/DDBJ whole genome shotgun (WGS) entry which is preliminary data.</text>
</comment>
<evidence type="ECO:0000313" key="9">
    <source>
        <dbReference type="Proteomes" id="UP000295411"/>
    </source>
</evidence>
<dbReference type="PROSITE" id="PS51000">
    <property type="entry name" value="HTH_DEOR_2"/>
    <property type="match status" value="1"/>
</dbReference>
<keyword evidence="4" id="KW-0238">DNA-binding</keyword>
<dbReference type="OrthoDB" id="7688673at2"/>
<dbReference type="Gene3D" id="3.40.50.1360">
    <property type="match status" value="1"/>
</dbReference>
<organism evidence="8 9">
    <name type="scientific">Arthrobacter crusticola</name>
    <dbReference type="NCBI Taxonomy" id="2547960"/>
    <lineage>
        <taxon>Bacteria</taxon>
        <taxon>Bacillati</taxon>
        <taxon>Actinomycetota</taxon>
        <taxon>Actinomycetes</taxon>
        <taxon>Micrococcales</taxon>
        <taxon>Micrococcaceae</taxon>
        <taxon>Arthrobacter</taxon>
    </lineage>
</organism>
<dbReference type="InterPro" id="IPR036390">
    <property type="entry name" value="WH_DNA-bd_sf"/>
</dbReference>
<dbReference type="InterPro" id="IPR014036">
    <property type="entry name" value="DeoR-like_C"/>
</dbReference>
<dbReference type="SMART" id="SM00420">
    <property type="entry name" value="HTH_DEOR"/>
    <property type="match status" value="1"/>
</dbReference>
<evidence type="ECO:0000256" key="3">
    <source>
        <dbReference type="ARBA" id="ARBA00023015"/>
    </source>
</evidence>
<keyword evidence="2" id="KW-0678">Repressor</keyword>
<evidence type="ECO:0000256" key="1">
    <source>
        <dbReference type="ARBA" id="ARBA00021390"/>
    </source>
</evidence>
<dbReference type="GO" id="GO:0003677">
    <property type="term" value="F:DNA binding"/>
    <property type="evidence" value="ECO:0007669"/>
    <property type="project" value="UniProtKB-KW"/>
</dbReference>
<reference evidence="8 9" key="1">
    <citation type="submission" date="2019-03" db="EMBL/GenBank/DDBJ databases">
        <title>Arthrobacter sp. nov., an bacterium isolated from biocrust in Mu Us Desert.</title>
        <authorList>
            <person name="Lixiong L."/>
        </authorList>
    </citation>
    <scope>NUCLEOTIDE SEQUENCE [LARGE SCALE GENOMIC DNA]</scope>
    <source>
        <strain evidence="8 9">SLN-3</strain>
    </source>
</reference>
<accession>A0A4R5TUJ5</accession>
<dbReference type="SUPFAM" id="SSF46785">
    <property type="entry name" value="Winged helix' DNA-binding domain"/>
    <property type="match status" value="1"/>
</dbReference>
<dbReference type="PROSITE" id="PS00894">
    <property type="entry name" value="HTH_DEOR_1"/>
    <property type="match status" value="1"/>
</dbReference>
<dbReference type="RefSeq" id="WP_133404385.1">
    <property type="nucleotide sequence ID" value="NZ_SMTK01000004.1"/>
</dbReference>
<keyword evidence="9" id="KW-1185">Reference proteome</keyword>
<gene>
    <name evidence="8" type="ORF">E2F48_12950</name>
</gene>
<dbReference type="InterPro" id="IPR050313">
    <property type="entry name" value="Carb_Metab_HTH_regulators"/>
</dbReference>
<feature type="domain" description="HTH deoR-type" evidence="7">
    <location>
        <begin position="3"/>
        <end position="58"/>
    </location>
</feature>
<evidence type="ECO:0000259" key="7">
    <source>
        <dbReference type="PROSITE" id="PS51000"/>
    </source>
</evidence>
<dbReference type="PANTHER" id="PTHR30363:SF4">
    <property type="entry name" value="GLYCEROL-3-PHOSPHATE REGULON REPRESSOR"/>
    <property type="match status" value="1"/>
</dbReference>
<proteinExistence type="predicted"/>
<dbReference type="SUPFAM" id="SSF100950">
    <property type="entry name" value="NagB/RpiA/CoA transferase-like"/>
    <property type="match status" value="1"/>
</dbReference>